<protein>
    <recommendedName>
        <fullName evidence="1">Ubiquitin-like domain-containing protein</fullName>
    </recommendedName>
</protein>
<reference evidence="2" key="1">
    <citation type="submission" date="2020-09" db="EMBL/GenBank/DDBJ databases">
        <authorList>
            <person name="Kikuchi T."/>
        </authorList>
    </citation>
    <scope>NUCLEOTIDE SEQUENCE</scope>
    <source>
        <strain evidence="2">SH1</strain>
    </source>
</reference>
<dbReference type="Gene3D" id="3.10.20.90">
    <property type="entry name" value="Phosphatidylinositol 3-kinase Catalytic Subunit, Chain A, domain 1"/>
    <property type="match status" value="1"/>
</dbReference>
<dbReference type="Proteomes" id="UP000783686">
    <property type="component" value="Unassembled WGS sequence"/>
</dbReference>
<proteinExistence type="predicted"/>
<dbReference type="EMBL" id="CAJFCW020000006">
    <property type="protein sequence ID" value="CAG9127564.1"/>
    <property type="molecule type" value="Genomic_DNA"/>
</dbReference>
<comment type="caution">
    <text evidence="2">The sequence shown here is derived from an EMBL/GenBank/DDBJ whole genome shotgun (WGS) entry which is preliminary data.</text>
</comment>
<dbReference type="Proteomes" id="UP000614601">
    <property type="component" value="Unassembled WGS sequence"/>
</dbReference>
<gene>
    <name evidence="2" type="ORF">BOKJ2_LOCUS14004</name>
</gene>
<evidence type="ECO:0000259" key="1">
    <source>
        <dbReference type="PROSITE" id="PS50053"/>
    </source>
</evidence>
<keyword evidence="3" id="KW-1185">Reference proteome</keyword>
<dbReference type="GO" id="GO:0006368">
    <property type="term" value="P:transcription elongation by RNA polymerase II"/>
    <property type="evidence" value="ECO:0007669"/>
    <property type="project" value="InterPro"/>
</dbReference>
<organism evidence="2 3">
    <name type="scientific">Bursaphelenchus okinawaensis</name>
    <dbReference type="NCBI Taxonomy" id="465554"/>
    <lineage>
        <taxon>Eukaryota</taxon>
        <taxon>Metazoa</taxon>
        <taxon>Ecdysozoa</taxon>
        <taxon>Nematoda</taxon>
        <taxon>Chromadorea</taxon>
        <taxon>Rhabditida</taxon>
        <taxon>Tylenchina</taxon>
        <taxon>Tylenchomorpha</taxon>
        <taxon>Aphelenchoidea</taxon>
        <taxon>Aphelenchoididae</taxon>
        <taxon>Bursaphelenchus</taxon>
    </lineage>
</organism>
<name>A0A811LKM8_9BILA</name>
<dbReference type="SUPFAM" id="SSF54236">
    <property type="entry name" value="Ubiquitin-like"/>
    <property type="match status" value="1"/>
</dbReference>
<feature type="domain" description="Ubiquitin-like" evidence="1">
    <location>
        <begin position="1"/>
        <end position="73"/>
    </location>
</feature>
<sequence length="116" mass="12877">MELFFEILRDKTHIMVDVSESATVSDIKQIIAGVTQRPINDITLKRSKNGQLTDWEIVNDNQTLGGLGFTQKNAKPDDPAVMAFLLPEDDNQVNITPLSLPPPLPDAMQNNEMSVD</sequence>
<dbReference type="PROSITE" id="PS50053">
    <property type="entry name" value="UBIQUITIN_2"/>
    <property type="match status" value="1"/>
</dbReference>
<dbReference type="GO" id="GO:0030891">
    <property type="term" value="C:VCB complex"/>
    <property type="evidence" value="ECO:0007669"/>
    <property type="project" value="InterPro"/>
</dbReference>
<dbReference type="PANTHER" id="PTHR13248">
    <property type="entry name" value="TRANSCRIPTION ELONGATION FACTOR B POLYPEPTIDE 2"/>
    <property type="match status" value="1"/>
</dbReference>
<evidence type="ECO:0000313" key="2">
    <source>
        <dbReference type="EMBL" id="CAD5230175.1"/>
    </source>
</evidence>
<dbReference type="GO" id="GO:0070449">
    <property type="term" value="C:elongin complex"/>
    <property type="evidence" value="ECO:0007669"/>
    <property type="project" value="InterPro"/>
</dbReference>
<dbReference type="InterPro" id="IPR039049">
    <property type="entry name" value="ELOB"/>
</dbReference>
<evidence type="ECO:0000313" key="3">
    <source>
        <dbReference type="Proteomes" id="UP000614601"/>
    </source>
</evidence>
<dbReference type="InterPro" id="IPR029071">
    <property type="entry name" value="Ubiquitin-like_domsf"/>
</dbReference>
<dbReference type="PANTHER" id="PTHR13248:SF4">
    <property type="entry name" value="ELONGIN B"/>
    <property type="match status" value="1"/>
</dbReference>
<dbReference type="EMBL" id="CAJFDH010000006">
    <property type="protein sequence ID" value="CAD5230175.1"/>
    <property type="molecule type" value="Genomic_DNA"/>
</dbReference>
<dbReference type="InterPro" id="IPR000626">
    <property type="entry name" value="Ubiquitin-like_dom"/>
</dbReference>
<accession>A0A811LKM8</accession>
<dbReference type="OrthoDB" id="7537057at2759"/>
<dbReference type="AlphaFoldDB" id="A0A811LKM8"/>